<dbReference type="WBParaSite" id="PSAMB.scaffold439size51217.g5892.t1">
    <property type="protein sequence ID" value="PSAMB.scaffold439size51217.g5892.t1"/>
    <property type="gene ID" value="PSAMB.scaffold439size51217.g5892"/>
</dbReference>
<dbReference type="Proteomes" id="UP000887566">
    <property type="component" value="Unplaced"/>
</dbReference>
<evidence type="ECO:0000313" key="1">
    <source>
        <dbReference type="Proteomes" id="UP000887566"/>
    </source>
</evidence>
<protein>
    <submittedName>
        <fullName evidence="2">Secreted protein</fullName>
    </submittedName>
</protein>
<sequence length="98" mass="10618">MALRRGVFSFVGGVVCVVVVVARETATLLRRSFDTAPTLCPNCAAADAPRKRAKSTRPSFCPIGGRKRALDCPSASDRILSQHYGHFRVAIGQEEPFV</sequence>
<keyword evidence="1" id="KW-1185">Reference proteome</keyword>
<organism evidence="1 2">
    <name type="scientific">Plectus sambesii</name>
    <dbReference type="NCBI Taxonomy" id="2011161"/>
    <lineage>
        <taxon>Eukaryota</taxon>
        <taxon>Metazoa</taxon>
        <taxon>Ecdysozoa</taxon>
        <taxon>Nematoda</taxon>
        <taxon>Chromadorea</taxon>
        <taxon>Plectida</taxon>
        <taxon>Plectina</taxon>
        <taxon>Plectoidea</taxon>
        <taxon>Plectidae</taxon>
        <taxon>Plectus</taxon>
    </lineage>
</organism>
<reference evidence="2" key="1">
    <citation type="submission" date="2022-11" db="UniProtKB">
        <authorList>
            <consortium name="WormBaseParasite"/>
        </authorList>
    </citation>
    <scope>IDENTIFICATION</scope>
</reference>
<accession>A0A914WLK7</accession>
<dbReference type="AlphaFoldDB" id="A0A914WLK7"/>
<evidence type="ECO:0000313" key="2">
    <source>
        <dbReference type="WBParaSite" id="PSAMB.scaffold439size51217.g5892.t1"/>
    </source>
</evidence>
<proteinExistence type="predicted"/>
<name>A0A914WLK7_9BILA</name>